<protein>
    <recommendedName>
        <fullName evidence="1">GTPase-associated protein 1 N-terminal domain-containing protein</fullName>
    </recommendedName>
</protein>
<reference evidence="2" key="1">
    <citation type="submission" date="2018-05" db="EMBL/GenBank/DDBJ databases">
        <authorList>
            <person name="Lanie J.A."/>
            <person name="Ng W.-L."/>
            <person name="Kazmierczak K.M."/>
            <person name="Andrzejewski T.M."/>
            <person name="Davidsen T.M."/>
            <person name="Wayne K.J."/>
            <person name="Tettelin H."/>
            <person name="Glass J.I."/>
            <person name="Rusch D."/>
            <person name="Podicherti R."/>
            <person name="Tsui H.-C.T."/>
            <person name="Winkler M.E."/>
        </authorList>
    </citation>
    <scope>NUCLEOTIDE SEQUENCE</scope>
</reference>
<dbReference type="EMBL" id="UINC01135168">
    <property type="protein sequence ID" value="SVD19158.1"/>
    <property type="molecule type" value="Genomic_DNA"/>
</dbReference>
<gene>
    <name evidence="2" type="ORF">METZ01_LOCUS372012</name>
</gene>
<dbReference type="AlphaFoldDB" id="A0A382TCS1"/>
<name>A0A382TCS1_9ZZZZ</name>
<evidence type="ECO:0000259" key="1">
    <source>
        <dbReference type="Pfam" id="PF20013"/>
    </source>
</evidence>
<evidence type="ECO:0000313" key="2">
    <source>
        <dbReference type="EMBL" id="SVD19158.1"/>
    </source>
</evidence>
<dbReference type="InterPro" id="IPR045402">
    <property type="entry name" value="GAP1-N2"/>
</dbReference>
<sequence length="128" mass="14541">MPRELIFTSAPSGLKPGSTGYCTVARHEDMDSMLERELERLSLYEITGTQRPVIHAFRIISLQSGQFYALSRISYTGSDHTGRTNYLAQHIVFDESEIYSGASPVDYFIDPNGWLTEWPAGRSPEFFR</sequence>
<accession>A0A382TCS1</accession>
<proteinExistence type="predicted"/>
<organism evidence="2">
    <name type="scientific">marine metagenome</name>
    <dbReference type="NCBI Taxonomy" id="408172"/>
    <lineage>
        <taxon>unclassified sequences</taxon>
        <taxon>metagenomes</taxon>
        <taxon>ecological metagenomes</taxon>
    </lineage>
</organism>
<feature type="non-terminal residue" evidence="2">
    <location>
        <position position="128"/>
    </location>
</feature>
<feature type="domain" description="GTPase-associated protein 1 N-terminal" evidence="1">
    <location>
        <begin position="4"/>
        <end position="122"/>
    </location>
</feature>
<dbReference type="Pfam" id="PF20013">
    <property type="entry name" value="GAP1-N2"/>
    <property type="match status" value="1"/>
</dbReference>